<dbReference type="InterPro" id="IPR032834">
    <property type="entry name" value="NatK-like_C"/>
</dbReference>
<evidence type="ECO:0000259" key="2">
    <source>
        <dbReference type="Pfam" id="PF14501"/>
    </source>
</evidence>
<feature type="transmembrane region" description="Helical" evidence="1">
    <location>
        <begin position="85"/>
        <end position="108"/>
    </location>
</feature>
<dbReference type="Pfam" id="PF14501">
    <property type="entry name" value="HATPase_c_5"/>
    <property type="match status" value="1"/>
</dbReference>
<dbReference type="SUPFAM" id="SSF55874">
    <property type="entry name" value="ATPase domain of HSP90 chaperone/DNA topoisomerase II/histidine kinase"/>
    <property type="match status" value="1"/>
</dbReference>
<evidence type="ECO:0000313" key="4">
    <source>
        <dbReference type="Proteomes" id="UP001198439"/>
    </source>
</evidence>
<feature type="transmembrane region" description="Helical" evidence="1">
    <location>
        <begin position="151"/>
        <end position="170"/>
    </location>
</feature>
<feature type="domain" description="Sensor histidine kinase NatK-like C-terminal" evidence="2">
    <location>
        <begin position="325"/>
        <end position="426"/>
    </location>
</feature>
<dbReference type="Gene3D" id="3.30.565.10">
    <property type="entry name" value="Histidine kinase-like ATPase, C-terminal domain"/>
    <property type="match status" value="1"/>
</dbReference>
<feature type="transmembrane region" description="Helical" evidence="1">
    <location>
        <begin position="7"/>
        <end position="25"/>
    </location>
</feature>
<dbReference type="GO" id="GO:0042802">
    <property type="term" value="F:identical protein binding"/>
    <property type="evidence" value="ECO:0007669"/>
    <property type="project" value="TreeGrafter"/>
</dbReference>
<feature type="transmembrane region" description="Helical" evidence="1">
    <location>
        <begin position="176"/>
        <end position="195"/>
    </location>
</feature>
<protein>
    <submittedName>
        <fullName evidence="3">GHKL domain-containing protein</fullName>
    </submittedName>
</protein>
<dbReference type="RefSeq" id="WP_227279721.1">
    <property type="nucleotide sequence ID" value="NZ_JAJDKR010000019.1"/>
</dbReference>
<dbReference type="AlphaFoldDB" id="A0AAW4VR55"/>
<reference evidence="3" key="1">
    <citation type="submission" date="2021-10" db="EMBL/GenBank/DDBJ databases">
        <title>Collection of gut derived symbiotic bacterial strains cultured from healthy donors.</title>
        <authorList>
            <person name="Lin H."/>
            <person name="Littmann E."/>
            <person name="Kohout C."/>
            <person name="Pamer E.G."/>
        </authorList>
    </citation>
    <scope>NUCLEOTIDE SEQUENCE</scope>
    <source>
        <strain evidence="3">DFI.4.48</strain>
    </source>
</reference>
<dbReference type="InterPro" id="IPR036890">
    <property type="entry name" value="HATPase_C_sf"/>
</dbReference>
<evidence type="ECO:0000256" key="1">
    <source>
        <dbReference type="SAM" id="Phobius"/>
    </source>
</evidence>
<feature type="transmembrane region" description="Helical" evidence="1">
    <location>
        <begin position="45"/>
        <end position="73"/>
    </location>
</feature>
<keyword evidence="1" id="KW-1133">Transmembrane helix</keyword>
<dbReference type="PANTHER" id="PTHR40448">
    <property type="entry name" value="TWO-COMPONENT SENSOR HISTIDINE KINASE"/>
    <property type="match status" value="1"/>
</dbReference>
<accession>A0AAW4VR55</accession>
<name>A0AAW4VR55_9FIRM</name>
<feature type="transmembrane region" description="Helical" evidence="1">
    <location>
        <begin position="120"/>
        <end position="139"/>
    </location>
</feature>
<dbReference type="CDD" id="cd16935">
    <property type="entry name" value="HATPase_AgrC-ComD-like"/>
    <property type="match status" value="1"/>
</dbReference>
<dbReference type="Proteomes" id="UP001198439">
    <property type="component" value="Unassembled WGS sequence"/>
</dbReference>
<keyword evidence="1" id="KW-0812">Transmembrane</keyword>
<evidence type="ECO:0000313" key="3">
    <source>
        <dbReference type="EMBL" id="MCB8610616.1"/>
    </source>
</evidence>
<gene>
    <name evidence="3" type="ORF">LJD69_08415</name>
</gene>
<dbReference type="EMBL" id="JAJDKZ010000021">
    <property type="protein sequence ID" value="MCB8610616.1"/>
    <property type="molecule type" value="Genomic_DNA"/>
</dbReference>
<proteinExistence type="predicted"/>
<dbReference type="PANTHER" id="PTHR40448:SF1">
    <property type="entry name" value="TWO-COMPONENT SENSOR HISTIDINE KINASE"/>
    <property type="match status" value="1"/>
</dbReference>
<keyword evidence="1" id="KW-0472">Membrane</keyword>
<organism evidence="3 4">
    <name type="scientific">Faecalibacillus faecis</name>
    <dbReference type="NCBI Taxonomy" id="1982628"/>
    <lineage>
        <taxon>Bacteria</taxon>
        <taxon>Bacillati</taxon>
        <taxon>Bacillota</taxon>
        <taxon>Erysipelotrichia</taxon>
        <taxon>Erysipelotrichales</taxon>
        <taxon>Coprobacillaceae</taxon>
        <taxon>Faecalibacillus</taxon>
    </lineage>
</organism>
<sequence>MKDILHLNMYLITNLLTVYTVFKFFKIFFDEEKYRKYKISGYLLYYIITTSVYLFCHNSLLTLVANIICMFVITNLYKSSLSKKCIAVALVYGVSMLVECIVVLIGIFLKWGNMEITGLIVSRIILLIIVQILHTNTFIQKEILIPKIQWISIIVFPCGTVLLFLLLDKGDFSNNLLLPSVMILLFFNILVFYIFDKLNSEYIKSIDEKIRTNKKELEARYYMQERNVFYNQLLIAQDTGEKVKMIQHDIKGHVFALRKILENNDVQEALNYLKRIDDSSKNKDDFVNTGNTVISSILNYFIKNALSKGISVDYSIKIPEEISIESFDISRILINVLQNSIEAIEKCANDKYLDIKMKYDKNILYIMVKNTYNSTITEIDGNLLTTKKDKRNHGIGIQSIKNSVDKYDGAMEYTCDDKYFKTYIMLYLK</sequence>
<comment type="caution">
    <text evidence="3">The sequence shown here is derived from an EMBL/GenBank/DDBJ whole genome shotgun (WGS) entry which is preliminary data.</text>
</comment>